<evidence type="ECO:0000313" key="5">
    <source>
        <dbReference type="Proteomes" id="UP000305948"/>
    </source>
</evidence>
<dbReference type="OrthoDB" id="1669814at2759"/>
<dbReference type="InterPro" id="IPR020904">
    <property type="entry name" value="Sc_DH/Rdtase_CS"/>
</dbReference>
<evidence type="ECO:0000313" key="4">
    <source>
        <dbReference type="EMBL" id="TFK53876.1"/>
    </source>
</evidence>
<dbReference type="SUPFAM" id="SSF51735">
    <property type="entry name" value="NAD(P)-binding Rossmann-fold domains"/>
    <property type="match status" value="1"/>
</dbReference>
<dbReference type="PROSITE" id="PS00061">
    <property type="entry name" value="ADH_SHORT"/>
    <property type="match status" value="1"/>
</dbReference>
<dbReference type="AlphaFoldDB" id="A0A5C3NBQ9"/>
<dbReference type="Proteomes" id="UP000305948">
    <property type="component" value="Unassembled WGS sequence"/>
</dbReference>
<gene>
    <name evidence="4" type="ORF">OE88DRAFT_1126948</name>
</gene>
<dbReference type="PRINTS" id="PR00080">
    <property type="entry name" value="SDRFAMILY"/>
</dbReference>
<comment type="similarity">
    <text evidence="1">Belongs to the short-chain dehydrogenases/reductases (SDR) family.</text>
</comment>
<sequence length="330" mass="35667">MSALRRIRPPSRALSRRLPPLLVNPCRKLSTTSPLLVSNSPYGVAAAVHGTSSKQPSKATLFSEEFSLDDRVGVVSGGNRGIGLEAAMALLEGGARSVYCLDLPSNPSEEFLKVRDYVKNMEVAGGKKAGTIEYVSVDVTDKNAVVREVERIGDEERRVDVCVAAAGILRNHISCIEYPEEEFKQVMDVNVNGVLYTAQAAGLQMAKYNVPGSIILIASMSGSLTNMHHHWVSYNTSKGAVIQMARSMACELGTKGIRVNSLSPGYIYTSLTAQYLDKHPGLIDKWSAQNPLGRIGRPDEIRGVVAWLASDASTYCTGSDIMVTGGHHSW</sequence>
<evidence type="ECO:0000256" key="2">
    <source>
        <dbReference type="ARBA" id="ARBA00022857"/>
    </source>
</evidence>
<keyword evidence="2" id="KW-0521">NADP</keyword>
<protein>
    <submittedName>
        <fullName evidence="4">NAD(P)-binding protein</fullName>
    </submittedName>
</protein>
<dbReference type="PANTHER" id="PTHR43008">
    <property type="entry name" value="BENZIL REDUCTASE"/>
    <property type="match status" value="1"/>
</dbReference>
<evidence type="ECO:0000256" key="3">
    <source>
        <dbReference type="ARBA" id="ARBA00023002"/>
    </source>
</evidence>
<proteinExistence type="inferred from homology"/>
<dbReference type="STRING" id="5364.A0A5C3NBQ9"/>
<accession>A0A5C3NBQ9</accession>
<name>A0A5C3NBQ9_9AGAM</name>
<dbReference type="InterPro" id="IPR036291">
    <property type="entry name" value="NAD(P)-bd_dom_sf"/>
</dbReference>
<dbReference type="InterPro" id="IPR002347">
    <property type="entry name" value="SDR_fam"/>
</dbReference>
<dbReference type="GO" id="GO:0016616">
    <property type="term" value="F:oxidoreductase activity, acting on the CH-OH group of donors, NAD or NADP as acceptor"/>
    <property type="evidence" value="ECO:0007669"/>
    <property type="project" value="UniProtKB-ARBA"/>
</dbReference>
<reference evidence="4 5" key="1">
    <citation type="journal article" date="2019" name="Nat. Ecol. Evol.">
        <title>Megaphylogeny resolves global patterns of mushroom evolution.</title>
        <authorList>
            <person name="Varga T."/>
            <person name="Krizsan K."/>
            <person name="Foldi C."/>
            <person name="Dima B."/>
            <person name="Sanchez-Garcia M."/>
            <person name="Sanchez-Ramirez S."/>
            <person name="Szollosi G.J."/>
            <person name="Szarkandi J.G."/>
            <person name="Papp V."/>
            <person name="Albert L."/>
            <person name="Andreopoulos W."/>
            <person name="Angelini C."/>
            <person name="Antonin V."/>
            <person name="Barry K.W."/>
            <person name="Bougher N.L."/>
            <person name="Buchanan P."/>
            <person name="Buyck B."/>
            <person name="Bense V."/>
            <person name="Catcheside P."/>
            <person name="Chovatia M."/>
            <person name="Cooper J."/>
            <person name="Damon W."/>
            <person name="Desjardin D."/>
            <person name="Finy P."/>
            <person name="Geml J."/>
            <person name="Haridas S."/>
            <person name="Hughes K."/>
            <person name="Justo A."/>
            <person name="Karasinski D."/>
            <person name="Kautmanova I."/>
            <person name="Kiss B."/>
            <person name="Kocsube S."/>
            <person name="Kotiranta H."/>
            <person name="LaButti K.M."/>
            <person name="Lechner B.E."/>
            <person name="Liimatainen K."/>
            <person name="Lipzen A."/>
            <person name="Lukacs Z."/>
            <person name="Mihaltcheva S."/>
            <person name="Morgado L.N."/>
            <person name="Niskanen T."/>
            <person name="Noordeloos M.E."/>
            <person name="Ohm R.A."/>
            <person name="Ortiz-Santana B."/>
            <person name="Ovrebo C."/>
            <person name="Racz N."/>
            <person name="Riley R."/>
            <person name="Savchenko A."/>
            <person name="Shiryaev A."/>
            <person name="Soop K."/>
            <person name="Spirin V."/>
            <person name="Szebenyi C."/>
            <person name="Tomsovsky M."/>
            <person name="Tulloss R.E."/>
            <person name="Uehling J."/>
            <person name="Grigoriev I.V."/>
            <person name="Vagvolgyi C."/>
            <person name="Papp T."/>
            <person name="Martin F.M."/>
            <person name="Miettinen O."/>
            <person name="Hibbett D.S."/>
            <person name="Nagy L.G."/>
        </authorList>
    </citation>
    <scope>NUCLEOTIDE SEQUENCE [LARGE SCALE GENOMIC DNA]</scope>
    <source>
        <strain evidence="4 5">OMC1185</strain>
    </source>
</reference>
<dbReference type="EMBL" id="ML213506">
    <property type="protein sequence ID" value="TFK53876.1"/>
    <property type="molecule type" value="Genomic_DNA"/>
</dbReference>
<dbReference type="Gene3D" id="3.40.50.720">
    <property type="entry name" value="NAD(P)-binding Rossmann-like Domain"/>
    <property type="match status" value="1"/>
</dbReference>
<keyword evidence="3" id="KW-0560">Oxidoreductase</keyword>
<dbReference type="Pfam" id="PF13561">
    <property type="entry name" value="adh_short_C2"/>
    <property type="match status" value="1"/>
</dbReference>
<keyword evidence="5" id="KW-1185">Reference proteome</keyword>
<evidence type="ECO:0000256" key="1">
    <source>
        <dbReference type="ARBA" id="ARBA00006484"/>
    </source>
</evidence>
<dbReference type="PRINTS" id="PR00081">
    <property type="entry name" value="GDHRDH"/>
</dbReference>
<dbReference type="GO" id="GO:0050664">
    <property type="term" value="F:oxidoreductase activity, acting on NAD(P)H, oxygen as acceptor"/>
    <property type="evidence" value="ECO:0007669"/>
    <property type="project" value="TreeGrafter"/>
</dbReference>
<dbReference type="FunFam" id="3.40.50.720:FF:000245">
    <property type="entry name" value="Short chain dehydrogenase, putative"/>
    <property type="match status" value="1"/>
</dbReference>
<organism evidence="4 5">
    <name type="scientific">Heliocybe sulcata</name>
    <dbReference type="NCBI Taxonomy" id="5364"/>
    <lineage>
        <taxon>Eukaryota</taxon>
        <taxon>Fungi</taxon>
        <taxon>Dikarya</taxon>
        <taxon>Basidiomycota</taxon>
        <taxon>Agaricomycotina</taxon>
        <taxon>Agaricomycetes</taxon>
        <taxon>Gloeophyllales</taxon>
        <taxon>Gloeophyllaceae</taxon>
        <taxon>Heliocybe</taxon>
    </lineage>
</organism>
<dbReference type="PANTHER" id="PTHR43008:SF4">
    <property type="entry name" value="CHAIN DEHYDROGENASE, PUTATIVE (AFU_ORTHOLOGUE AFUA_4G08710)-RELATED"/>
    <property type="match status" value="1"/>
</dbReference>